<accession>A0A267DK12</accession>
<feature type="compositionally biased region" description="Basic and acidic residues" evidence="1">
    <location>
        <begin position="27"/>
        <end position="42"/>
    </location>
</feature>
<keyword evidence="3" id="KW-1185">Reference proteome</keyword>
<organism evidence="2 3">
    <name type="scientific">Macrostomum lignano</name>
    <dbReference type="NCBI Taxonomy" id="282301"/>
    <lineage>
        <taxon>Eukaryota</taxon>
        <taxon>Metazoa</taxon>
        <taxon>Spiralia</taxon>
        <taxon>Lophotrochozoa</taxon>
        <taxon>Platyhelminthes</taxon>
        <taxon>Rhabditophora</taxon>
        <taxon>Macrostomorpha</taxon>
        <taxon>Macrostomida</taxon>
        <taxon>Macrostomidae</taxon>
        <taxon>Macrostomum</taxon>
    </lineage>
</organism>
<sequence length="103" mass="10943">MPRDDEPTAEKDKLTPITEGSQDDGDGDGKLEPLAKPEKTDEAEAAAAALPAETPETSADRERLLLAASGALAHLTTRVQIVGRMLSYPVVALCPEGTYYSFV</sequence>
<gene>
    <name evidence="2" type="ORF">BOX15_Mlig022814g1</name>
</gene>
<feature type="compositionally biased region" description="Basic and acidic residues" evidence="1">
    <location>
        <begin position="1"/>
        <end position="14"/>
    </location>
</feature>
<evidence type="ECO:0000256" key="1">
    <source>
        <dbReference type="SAM" id="MobiDB-lite"/>
    </source>
</evidence>
<feature type="region of interest" description="Disordered" evidence="1">
    <location>
        <begin position="1"/>
        <end position="58"/>
    </location>
</feature>
<evidence type="ECO:0000313" key="3">
    <source>
        <dbReference type="Proteomes" id="UP000215902"/>
    </source>
</evidence>
<protein>
    <submittedName>
        <fullName evidence="2">Uncharacterized protein</fullName>
    </submittedName>
</protein>
<reference evidence="2 3" key="1">
    <citation type="submission" date="2017-06" db="EMBL/GenBank/DDBJ databases">
        <title>A platform for efficient transgenesis in Macrostomum lignano, a flatworm model organism for stem cell research.</title>
        <authorList>
            <person name="Berezikov E."/>
        </authorList>
    </citation>
    <scope>NUCLEOTIDE SEQUENCE [LARGE SCALE GENOMIC DNA]</scope>
    <source>
        <strain evidence="2">DV1</strain>
        <tissue evidence="2">Whole organism</tissue>
    </source>
</reference>
<proteinExistence type="predicted"/>
<dbReference type="EMBL" id="NIVC01003841">
    <property type="protein sequence ID" value="PAA49565.1"/>
    <property type="molecule type" value="Genomic_DNA"/>
</dbReference>
<name>A0A267DK12_9PLAT</name>
<evidence type="ECO:0000313" key="2">
    <source>
        <dbReference type="EMBL" id="PAA49565.1"/>
    </source>
</evidence>
<dbReference type="AlphaFoldDB" id="A0A267DK12"/>
<feature type="compositionally biased region" description="Low complexity" evidence="1">
    <location>
        <begin position="45"/>
        <end position="57"/>
    </location>
</feature>
<comment type="caution">
    <text evidence="2">The sequence shown here is derived from an EMBL/GenBank/DDBJ whole genome shotgun (WGS) entry which is preliminary data.</text>
</comment>
<dbReference type="Proteomes" id="UP000215902">
    <property type="component" value="Unassembled WGS sequence"/>
</dbReference>